<proteinExistence type="predicted"/>
<organism evidence="1 2">
    <name type="scientific">Mesonia phycicola</name>
    <dbReference type="NCBI Taxonomy" id="579105"/>
    <lineage>
        <taxon>Bacteria</taxon>
        <taxon>Pseudomonadati</taxon>
        <taxon>Bacteroidota</taxon>
        <taxon>Flavobacteriia</taxon>
        <taxon>Flavobacteriales</taxon>
        <taxon>Flavobacteriaceae</taxon>
        <taxon>Mesonia</taxon>
    </lineage>
</organism>
<dbReference type="Proteomes" id="UP000184225">
    <property type="component" value="Unassembled WGS sequence"/>
</dbReference>
<evidence type="ECO:0000313" key="2">
    <source>
        <dbReference type="Proteomes" id="UP000184225"/>
    </source>
</evidence>
<sequence>MLDDIIDKEMATVQNGFPLEIFPLVIQNLINNAFETKCFNRDYFSTAILSTCATSIGNAVSLFNGTYSVKPILWLAIVGDRGTGKTHPLDYAKKPLSLKDDEAYNTYEQELKAYDEQNDNSGLKKPKYNHTILNDFTPEIIAQTLKYNDKGILILKDELMGWINSFDSSKRGGEQQMYLELFNGNVLTVDRVTKDPIRINASNVNILGGMQPQKLKEFASNHRVEDGFIDRFLFTLPSSLKPILFTGKTIPEDLENDYIKWINNLLEVPELTITVNEECHLIHAKWQHHKAKVYFNDALENAIQKKLETYVWRLALVIEIMNQGVDRCFNDDLQPSSIKKAINLVEYFRENAFKVHDKILSKNPFDSLTAIQLDFYNRLPQEFKRSEVLSIAKELDISIRTVDRFFHYDYLFKKIKNGVYRKKL</sequence>
<accession>A0A1M6DWD9</accession>
<dbReference type="InterPro" id="IPR025048">
    <property type="entry name" value="DUF3987"/>
</dbReference>
<dbReference type="EMBL" id="FQYY01000004">
    <property type="protein sequence ID" value="SHI77473.1"/>
    <property type="molecule type" value="Genomic_DNA"/>
</dbReference>
<dbReference type="Pfam" id="PF13148">
    <property type="entry name" value="DUF3987"/>
    <property type="match status" value="1"/>
</dbReference>
<gene>
    <name evidence="1" type="ORF">SAMN04488096_104202</name>
</gene>
<evidence type="ECO:0008006" key="3">
    <source>
        <dbReference type="Google" id="ProtNLM"/>
    </source>
</evidence>
<evidence type="ECO:0000313" key="1">
    <source>
        <dbReference type="EMBL" id="SHI77473.1"/>
    </source>
</evidence>
<keyword evidence="2" id="KW-1185">Reference proteome</keyword>
<dbReference type="STRING" id="579105.SAMN04488096_104202"/>
<protein>
    <recommendedName>
        <fullName evidence="3">DUF3987 domain-containing protein</fullName>
    </recommendedName>
</protein>
<reference evidence="1 2" key="1">
    <citation type="submission" date="2016-11" db="EMBL/GenBank/DDBJ databases">
        <authorList>
            <person name="Jaros S."/>
            <person name="Januszkiewicz K."/>
            <person name="Wedrychowicz H."/>
        </authorList>
    </citation>
    <scope>NUCLEOTIDE SEQUENCE [LARGE SCALE GENOMIC DNA]</scope>
    <source>
        <strain evidence="1 2">DSM 21425</strain>
    </source>
</reference>
<name>A0A1M6DWD9_9FLAO</name>
<dbReference type="AlphaFoldDB" id="A0A1M6DWD9"/>